<dbReference type="EMBL" id="JBAMMX010000027">
    <property type="protein sequence ID" value="KAK6913388.1"/>
    <property type="molecule type" value="Genomic_DNA"/>
</dbReference>
<dbReference type="AlphaFoldDB" id="A0AAN8UAI7"/>
<evidence type="ECO:0000313" key="1">
    <source>
        <dbReference type="EMBL" id="KAK6913388.1"/>
    </source>
</evidence>
<name>A0AAN8UAI7_9MAGN</name>
<accession>A0AAN8UAI7</accession>
<sequence length="139" mass="14981">MFSNLWFAGDEGGRAEREKEREREVKREMENITASEVAGFCVGTLLLCATIAAPKIDAFFSASQRSSLGMCKKCGDLKRIACSNCKGAGFVKAGGLFSFSLVDDQYQSTKARSSPKCTKCNGRGYFGCPECSVSNPSST</sequence>
<dbReference type="PANTHER" id="PTHR37760">
    <property type="entry name" value="CHAPERONE"/>
    <property type="match status" value="1"/>
</dbReference>
<comment type="caution">
    <text evidence="1">The sequence shown here is derived from an EMBL/GenBank/DDBJ whole genome shotgun (WGS) entry which is preliminary data.</text>
</comment>
<keyword evidence="2" id="KW-1185">Reference proteome</keyword>
<dbReference type="PANTHER" id="PTHR37760:SF1">
    <property type="entry name" value="CHAPERONE"/>
    <property type="match status" value="1"/>
</dbReference>
<dbReference type="Proteomes" id="UP001370490">
    <property type="component" value="Unassembled WGS sequence"/>
</dbReference>
<reference evidence="1 2" key="1">
    <citation type="submission" date="2023-12" db="EMBL/GenBank/DDBJ databases">
        <title>A high-quality genome assembly for Dillenia turbinata (Dilleniales).</title>
        <authorList>
            <person name="Chanderbali A."/>
        </authorList>
    </citation>
    <scope>NUCLEOTIDE SEQUENCE [LARGE SCALE GENOMIC DNA]</scope>
    <source>
        <strain evidence="1">LSX21</strain>
        <tissue evidence="1">Leaf</tissue>
    </source>
</reference>
<evidence type="ECO:0000313" key="2">
    <source>
        <dbReference type="Proteomes" id="UP001370490"/>
    </source>
</evidence>
<gene>
    <name evidence="1" type="ORF">RJ641_022989</name>
</gene>
<protein>
    <submittedName>
        <fullName evidence="1">Uncharacterized protein</fullName>
    </submittedName>
</protein>
<proteinExistence type="predicted"/>
<organism evidence="1 2">
    <name type="scientific">Dillenia turbinata</name>
    <dbReference type="NCBI Taxonomy" id="194707"/>
    <lineage>
        <taxon>Eukaryota</taxon>
        <taxon>Viridiplantae</taxon>
        <taxon>Streptophyta</taxon>
        <taxon>Embryophyta</taxon>
        <taxon>Tracheophyta</taxon>
        <taxon>Spermatophyta</taxon>
        <taxon>Magnoliopsida</taxon>
        <taxon>eudicotyledons</taxon>
        <taxon>Gunneridae</taxon>
        <taxon>Pentapetalae</taxon>
        <taxon>Dilleniales</taxon>
        <taxon>Dilleniaceae</taxon>
        <taxon>Dillenia</taxon>
    </lineage>
</organism>